<proteinExistence type="predicted"/>
<dbReference type="GO" id="GO:0005886">
    <property type="term" value="C:plasma membrane"/>
    <property type="evidence" value="ECO:0007669"/>
    <property type="project" value="TreeGrafter"/>
</dbReference>
<dbReference type="InterPro" id="IPR007844">
    <property type="entry name" value="AsmA"/>
</dbReference>
<comment type="caution">
    <text evidence="4">The sequence shown here is derived from an EMBL/GenBank/DDBJ whole genome shotgun (WGS) entry which is preliminary data.</text>
</comment>
<feature type="compositionally biased region" description="Basic and acidic residues" evidence="1">
    <location>
        <begin position="1248"/>
        <end position="1267"/>
    </location>
</feature>
<dbReference type="InterPro" id="IPR052894">
    <property type="entry name" value="AsmA-related"/>
</dbReference>
<dbReference type="GO" id="GO:0090313">
    <property type="term" value="P:regulation of protein targeting to membrane"/>
    <property type="evidence" value="ECO:0007669"/>
    <property type="project" value="TreeGrafter"/>
</dbReference>
<dbReference type="EMBL" id="PGGM01000002">
    <property type="protein sequence ID" value="PSH65893.1"/>
    <property type="molecule type" value="Genomic_DNA"/>
</dbReference>
<sequence length="1267" mass="134062">MWYPARIDWSKILARLFVFIGGLLVLVLTAALVVPYFVDWAGYRSSFEREASALLGRPVTVAGSASARLLPFPSVTFSDVKVGDPGSEPVMTIEKFSMDAELAPFIRGEILIFDMRLEKPRATVRIDRDGVVDWAIRPRTPFHSAQVRLENMLITDGAVIIRDASTSTTRNISNLDAKLSATDLSGPWSFDGTLFFNGQKTALSASTGALKPDGTLNLRARIIPDGVPAAFETDGQLTLSEGALKYAGGIAIRSADEVAAAGGTMVTAKSEKPLLSSVRMTGRFEADHAKITIPEFRMEQGTADDPYIVNGNALFDYGSNPRFEIKADGQQVTFDSQSEPAKGVTPKPVTAAERMGVFRRLMDQLPIPTVPGTIDLKLPAIVAGDTTIRSVTIDAAPSGNGWAINQLKAELPGRTQFEAKGILQVGESFGFDGKLLVASRQPSGLAAWLTDSVDEAIRRLPGAGFSGDVSLHDDLQKVDNLEVALGGASLKGSLVRSAKGESLPLTQLVLEGGALDADALEAFMAVLGNNEKASVDGASQLRGQDLDVHLKAGPVTHDGLVAETLDTAFRLRGGVFDIDRLTIGNVAGATITATGKLEPFKTEPAGSIDSTVLSDNLGPFVAAIAERFPDFPFIKALSERAARYPGLFEETQLSILANTLHGKSGAEEFSLSAAGKTGGMDVTLSGTTTENSEKRRTLELTLDARSGQAETLMALIGLPALPLGLAGELEADLAMKGNEQDGLQTQLSLKSSNGQALLDGSFRNAAGELSGEGRASIKATDIEAYIATAGYSLPGFGNGMPTDVASSFQLAKGKLTLPDLSGQVSNTKISGRLGLDLVDSIPGVQGDLSLARLDLPAVTQFMLGTDAIDGDGRGVWPKSTFAGAPLFPINFNLKIKADEADAGILGPIGKLEANAALKDGSLRFDDAKGELLGGRFDGMFELRNTSGTGLATGQFTLDQTDLDALYKPVEDDGPLKGKTRISASVNATGTSVAEMMQSVAGSGVVSVNDLVIDAFNPAALKPILADADAADGPVTSASINATIGKYFNTGEFKAGDAEVAFTIAGGMARTSTFQLQNEGATLAADLRLNFPDLSIASQGRFAFDPGTAIVAGADPVVEFTLYGPWANPKLTLNRQPLEQFLTQRALEREQQRVETLQAALVEKQRLRREVQLYQARADERARLAEEARLKAEREAREAAERAAAEKRAAEERAAEEAAQKALQSLPAPPSDRGETSAPPQGAGALDKQSVDEFLKTLEPKSLEPKIQ</sequence>
<dbReference type="OrthoDB" id="9816380at2"/>
<dbReference type="PIRSF" id="PIRSF034039">
    <property type="entry name" value="UCP034039"/>
    <property type="match status" value="1"/>
</dbReference>
<evidence type="ECO:0000256" key="2">
    <source>
        <dbReference type="SAM" id="Phobius"/>
    </source>
</evidence>
<reference evidence="5" key="1">
    <citation type="submission" date="2017-11" db="EMBL/GenBank/DDBJ databases">
        <authorList>
            <person name="Kuznetsova I."/>
            <person name="Sazanova A."/>
            <person name="Chirak E."/>
            <person name="Safronova V."/>
            <person name="Willems A."/>
        </authorList>
    </citation>
    <scope>NUCLEOTIDE SEQUENCE [LARGE SCALE GENOMIC DNA]</scope>
    <source>
        <strain evidence="5">CCBAU 03422</strain>
    </source>
</reference>
<dbReference type="Pfam" id="PF05170">
    <property type="entry name" value="AsmA"/>
    <property type="match status" value="1"/>
</dbReference>
<keyword evidence="2" id="KW-1133">Transmembrane helix</keyword>
<gene>
    <name evidence="4" type="ORF">CU103_04575</name>
</gene>
<evidence type="ECO:0000259" key="3">
    <source>
        <dbReference type="Pfam" id="PF05170"/>
    </source>
</evidence>
<organism evidence="4 5">
    <name type="scientific">Phyllobacterium sophorae</name>
    <dbReference type="NCBI Taxonomy" id="1520277"/>
    <lineage>
        <taxon>Bacteria</taxon>
        <taxon>Pseudomonadati</taxon>
        <taxon>Pseudomonadota</taxon>
        <taxon>Alphaproteobacteria</taxon>
        <taxon>Hyphomicrobiales</taxon>
        <taxon>Phyllobacteriaceae</taxon>
        <taxon>Phyllobacterium</taxon>
    </lineage>
</organism>
<dbReference type="Proteomes" id="UP000241764">
    <property type="component" value="Unassembled WGS sequence"/>
</dbReference>
<feature type="domain" description="AsmA" evidence="3">
    <location>
        <begin position="10"/>
        <end position="179"/>
    </location>
</feature>
<dbReference type="PANTHER" id="PTHR30441">
    <property type="entry name" value="DUF748 DOMAIN-CONTAINING PROTEIN"/>
    <property type="match status" value="1"/>
</dbReference>
<dbReference type="InterPro" id="IPR017023">
    <property type="entry name" value="UCP034039"/>
</dbReference>
<dbReference type="AlphaFoldDB" id="A0A2P7BHD6"/>
<name>A0A2P7BHD6_9HYPH</name>
<evidence type="ECO:0000313" key="5">
    <source>
        <dbReference type="Proteomes" id="UP000241764"/>
    </source>
</evidence>
<evidence type="ECO:0000313" key="4">
    <source>
        <dbReference type="EMBL" id="PSH65893.1"/>
    </source>
</evidence>
<keyword evidence="2" id="KW-0812">Transmembrane</keyword>
<protein>
    <submittedName>
        <fullName evidence="4">Cell envelope biogenesis protein AsmA</fullName>
    </submittedName>
</protein>
<dbReference type="PANTHER" id="PTHR30441:SF4">
    <property type="entry name" value="PROTEIN ASMA"/>
    <property type="match status" value="1"/>
</dbReference>
<keyword evidence="5" id="KW-1185">Reference proteome</keyword>
<dbReference type="RefSeq" id="WP_106662761.1">
    <property type="nucleotide sequence ID" value="NZ_PGGM01000002.1"/>
</dbReference>
<accession>A0A2P7BHD6</accession>
<evidence type="ECO:0000256" key="1">
    <source>
        <dbReference type="SAM" id="MobiDB-lite"/>
    </source>
</evidence>
<keyword evidence="2" id="KW-0472">Membrane</keyword>
<feature type="transmembrane region" description="Helical" evidence="2">
    <location>
        <begin position="12"/>
        <end position="38"/>
    </location>
</feature>
<feature type="region of interest" description="Disordered" evidence="1">
    <location>
        <begin position="1199"/>
        <end position="1267"/>
    </location>
</feature>
<feature type="compositionally biased region" description="Basic and acidic residues" evidence="1">
    <location>
        <begin position="1199"/>
        <end position="1218"/>
    </location>
</feature>